<sequence length="338" mass="38505">MKSQVTLKLILREKIIIESLLLTILIGLIGLLSYIILPKIFVFSLVGIAAFCAAPIHGVYRKSYTYIIVTVISINISIIIGTTISQLPLLVPYVTFIISALTFYLPTKFKLMPEILTKFCFIGYISSTFGHSHLNLSVIITSATIITIILIFYYALINILLYRDQPHSKREKVQDIYHHVMIVALVSLVAGYFVTKIMTLYIPNTNPWWIMMTIVLVLGYTYQRVKVSAFKRGIANILGPIIMAILMTLFKNHYYLQVLLVFVLFFLVNCSISYYLILSLFASCMVISWEMISLSPPDLYTIALDRALETLVAVGIVLTVNEIYKRIFANYINKRIVR</sequence>
<feature type="transmembrane region" description="Helical" evidence="5">
    <location>
        <begin position="40"/>
        <end position="59"/>
    </location>
</feature>
<keyword evidence="8" id="KW-1185">Reference proteome</keyword>
<dbReference type="Pfam" id="PF13515">
    <property type="entry name" value="FUSC_2"/>
    <property type="match status" value="1"/>
</dbReference>
<evidence type="ECO:0000256" key="1">
    <source>
        <dbReference type="ARBA" id="ARBA00004141"/>
    </source>
</evidence>
<feature type="transmembrane region" description="Helical" evidence="5">
    <location>
        <begin position="234"/>
        <end position="250"/>
    </location>
</feature>
<dbReference type="GO" id="GO:0016020">
    <property type="term" value="C:membrane"/>
    <property type="evidence" value="ECO:0007669"/>
    <property type="project" value="UniProtKB-SubCell"/>
</dbReference>
<dbReference type="AlphaFoldDB" id="A0Q446"/>
<feature type="transmembrane region" description="Helical" evidence="5">
    <location>
        <begin position="138"/>
        <end position="156"/>
    </location>
</feature>
<reference evidence="8" key="1">
    <citation type="journal article" date="2007" name="Genome Biol.">
        <title>Comparison of Francisella tularensis genomes reveals evolutionary events associated with the emergence of human pathogenic strains.</title>
        <authorList>
            <person name="Rohmer L."/>
            <person name="Fong C."/>
            <person name="Abmayr S."/>
            <person name="Wasnick M."/>
            <person name="Larson Freeman T.J."/>
            <person name="Radey M."/>
            <person name="Guina T."/>
            <person name="Svensson K."/>
            <person name="Hayden H.S."/>
            <person name="Jacobs M."/>
            <person name="Gallagher L.A."/>
            <person name="Manoil C."/>
            <person name="Ernst R.K."/>
            <person name="Drees B."/>
            <person name="Buckley D."/>
            <person name="Haugen E."/>
            <person name="Bovee D."/>
            <person name="Zhou Y."/>
            <person name="Chang J."/>
            <person name="Levy R."/>
            <person name="Lim R."/>
            <person name="Gillett W."/>
            <person name="Guenthener D."/>
            <person name="Kang A."/>
            <person name="Shaffer S.A."/>
            <person name="Taylor G."/>
            <person name="Chen J."/>
            <person name="Gallis B."/>
            <person name="D'Argenio D.A."/>
            <person name="Forsman M."/>
            <person name="Olson M.V."/>
            <person name="Goodlett D.R."/>
            <person name="Kaul R."/>
            <person name="Miller S.I."/>
            <person name="Brittnacher M.J."/>
        </authorList>
    </citation>
    <scope>NUCLEOTIDE SEQUENCE [LARGE SCALE GENOMIC DNA]</scope>
    <source>
        <strain evidence="8">U112</strain>
    </source>
</reference>
<evidence type="ECO:0000256" key="4">
    <source>
        <dbReference type="ARBA" id="ARBA00023136"/>
    </source>
</evidence>
<accession>A0Q446</accession>
<dbReference type="EMBL" id="CP000439">
    <property type="protein sequence ID" value="ABK89011.1"/>
    <property type="molecule type" value="Genomic_DNA"/>
</dbReference>
<name>A0Q446_FRATN</name>
<keyword evidence="4 5" id="KW-0472">Membrane</keyword>
<evidence type="ECO:0000313" key="8">
    <source>
        <dbReference type="Proteomes" id="UP000000762"/>
    </source>
</evidence>
<organism evidence="7 8">
    <name type="scientific">Francisella tularensis subsp. novicida (strain ATCC 15482 / CCUG 33449 / U112)</name>
    <dbReference type="NCBI Taxonomy" id="401614"/>
    <lineage>
        <taxon>Bacteria</taxon>
        <taxon>Pseudomonadati</taxon>
        <taxon>Pseudomonadota</taxon>
        <taxon>Gammaproteobacteria</taxon>
        <taxon>Thiotrichales</taxon>
        <taxon>Francisellaceae</taxon>
        <taxon>Francisella</taxon>
    </lineage>
</organism>
<feature type="transmembrane region" description="Helical" evidence="5">
    <location>
        <begin position="206"/>
        <end position="222"/>
    </location>
</feature>
<dbReference type="Proteomes" id="UP000000762">
    <property type="component" value="Chromosome"/>
</dbReference>
<feature type="domain" description="Integral membrane bound transporter" evidence="6">
    <location>
        <begin position="200"/>
        <end position="320"/>
    </location>
</feature>
<evidence type="ECO:0000313" key="7">
    <source>
        <dbReference type="EMBL" id="ABK89011.1"/>
    </source>
</evidence>
<evidence type="ECO:0000256" key="5">
    <source>
        <dbReference type="SAM" id="Phobius"/>
    </source>
</evidence>
<evidence type="ECO:0000259" key="6">
    <source>
        <dbReference type="Pfam" id="PF13515"/>
    </source>
</evidence>
<keyword evidence="2 5" id="KW-0812">Transmembrane</keyword>
<comment type="subcellular location">
    <subcellularLocation>
        <location evidence="1">Membrane</location>
        <topology evidence="1">Multi-pass membrane protein</topology>
    </subcellularLocation>
</comment>
<evidence type="ECO:0000256" key="3">
    <source>
        <dbReference type="ARBA" id="ARBA00022989"/>
    </source>
</evidence>
<protein>
    <submittedName>
        <fullName evidence="7">Hypothetical membrane protein</fullName>
    </submittedName>
</protein>
<feature type="transmembrane region" description="Helical" evidence="5">
    <location>
        <begin position="66"/>
        <end position="84"/>
    </location>
</feature>
<evidence type="ECO:0000256" key="2">
    <source>
        <dbReference type="ARBA" id="ARBA00022692"/>
    </source>
</evidence>
<feature type="transmembrane region" description="Helical" evidence="5">
    <location>
        <begin position="15"/>
        <end position="34"/>
    </location>
</feature>
<feature type="transmembrane region" description="Helical" evidence="5">
    <location>
        <begin position="90"/>
        <end position="106"/>
    </location>
</feature>
<dbReference type="InterPro" id="IPR049453">
    <property type="entry name" value="Memb_transporter_dom"/>
</dbReference>
<keyword evidence="3 5" id="KW-1133">Transmembrane helix</keyword>
<dbReference type="KEGG" id="ftn:FTN_0100"/>
<proteinExistence type="predicted"/>
<feature type="transmembrane region" description="Helical" evidence="5">
    <location>
        <begin position="176"/>
        <end position="194"/>
    </location>
</feature>
<feature type="transmembrane region" description="Helical" evidence="5">
    <location>
        <begin position="256"/>
        <end position="281"/>
    </location>
</feature>
<gene>
    <name evidence="7" type="ordered locus">FTN_0100</name>
</gene>